<accession>A0A2P2PE19</accession>
<dbReference type="AlphaFoldDB" id="A0A2P2PE19"/>
<proteinExistence type="predicted"/>
<organism evidence="1">
    <name type="scientific">Rhizophora mucronata</name>
    <name type="common">Asiatic mangrove</name>
    <dbReference type="NCBI Taxonomy" id="61149"/>
    <lineage>
        <taxon>Eukaryota</taxon>
        <taxon>Viridiplantae</taxon>
        <taxon>Streptophyta</taxon>
        <taxon>Embryophyta</taxon>
        <taxon>Tracheophyta</taxon>
        <taxon>Spermatophyta</taxon>
        <taxon>Magnoliopsida</taxon>
        <taxon>eudicotyledons</taxon>
        <taxon>Gunneridae</taxon>
        <taxon>Pentapetalae</taxon>
        <taxon>rosids</taxon>
        <taxon>fabids</taxon>
        <taxon>Malpighiales</taxon>
        <taxon>Rhizophoraceae</taxon>
        <taxon>Rhizophora</taxon>
    </lineage>
</organism>
<evidence type="ECO:0000313" key="1">
    <source>
        <dbReference type="EMBL" id="MBX52946.1"/>
    </source>
</evidence>
<reference evidence="1" key="1">
    <citation type="submission" date="2018-02" db="EMBL/GenBank/DDBJ databases">
        <title>Rhizophora mucronata_Transcriptome.</title>
        <authorList>
            <person name="Meera S.P."/>
            <person name="Sreeshan A."/>
            <person name="Augustine A."/>
        </authorList>
    </citation>
    <scope>NUCLEOTIDE SEQUENCE</scope>
    <source>
        <tissue evidence="1">Leaf</tissue>
    </source>
</reference>
<protein>
    <submittedName>
        <fullName evidence="1">Uncharacterized protein MANES_09G115600</fullName>
    </submittedName>
</protein>
<name>A0A2P2PE19_RHIMU</name>
<sequence>MVDELKVTLQKQACEINERLDSNVGDGVVIIKI</sequence>
<dbReference type="EMBL" id="GGEC01072462">
    <property type="protein sequence ID" value="MBX52946.1"/>
    <property type="molecule type" value="Transcribed_RNA"/>
</dbReference>